<name>A0A8H2QF43_9FLAO</name>
<proteinExistence type="predicted"/>
<evidence type="ECO:0000313" key="2">
    <source>
        <dbReference type="Proteomes" id="UP000323324"/>
    </source>
</evidence>
<evidence type="ECO:0000313" key="1">
    <source>
        <dbReference type="EMBL" id="TYB76825.1"/>
    </source>
</evidence>
<dbReference type="EMBL" id="VSKM01000004">
    <property type="protein sequence ID" value="TYB76825.1"/>
    <property type="molecule type" value="Genomic_DNA"/>
</dbReference>
<comment type="caution">
    <text evidence="1">The sequence shown here is derived from an EMBL/GenBank/DDBJ whole genome shotgun (WGS) entry which is preliminary data.</text>
</comment>
<sequence length="96" mass="11320">MALVFAVAIPTVVKFCHIFEDHKHEVCTGEKDTHIHEIDIECEFYKFKLNHVFSVNFDTYVFLSIEENFKISSSQYQFISDYQRLPYSLRGPPQLV</sequence>
<dbReference type="AlphaFoldDB" id="A0A8H2QF43"/>
<organism evidence="1 2">
    <name type="scientific">Bizionia saleffrena</name>
    <dbReference type="NCBI Taxonomy" id="291189"/>
    <lineage>
        <taxon>Bacteria</taxon>
        <taxon>Pseudomonadati</taxon>
        <taxon>Bacteroidota</taxon>
        <taxon>Flavobacteriia</taxon>
        <taxon>Flavobacteriales</taxon>
        <taxon>Flavobacteriaceae</taxon>
        <taxon>Bizionia</taxon>
    </lineage>
</organism>
<reference evidence="1 2" key="1">
    <citation type="submission" date="2019-08" db="EMBL/GenBank/DDBJ databases">
        <title>Genomes of Antarctic Bizionia species.</title>
        <authorList>
            <person name="Bowman J.P."/>
        </authorList>
    </citation>
    <scope>NUCLEOTIDE SEQUENCE [LARGE SCALE GENOMIC DNA]</scope>
    <source>
        <strain evidence="1 2">HFD</strain>
    </source>
</reference>
<accession>A0A8H2QF43</accession>
<protein>
    <submittedName>
        <fullName evidence="1">Uncharacterized protein</fullName>
    </submittedName>
</protein>
<dbReference type="Proteomes" id="UP000323324">
    <property type="component" value="Unassembled WGS sequence"/>
</dbReference>
<gene>
    <name evidence="1" type="ORF">ES676_05325</name>
</gene>
<keyword evidence="2" id="KW-1185">Reference proteome</keyword>